<dbReference type="AlphaFoldDB" id="A0AA35Y7E2"/>
<dbReference type="EMBL" id="OX465077">
    <property type="protein sequence ID" value="CAI9270059.1"/>
    <property type="molecule type" value="Genomic_DNA"/>
</dbReference>
<dbReference type="Proteomes" id="UP001177003">
    <property type="component" value="Chromosome 1"/>
</dbReference>
<keyword evidence="2" id="KW-1185">Reference proteome</keyword>
<sequence length="110" mass="12686">MLEFVIQGKEIIVSVKITRDVLQIKDQPGHPTEISIEQIKKILNKMGYERVFPPTIKKLLPPYFHFHAHCFLICISGRKEGADEISLLNTGAISALVINLDFRFRRNLRK</sequence>
<gene>
    <name evidence="1" type="ORF">LSALG_LOCUS10396</name>
</gene>
<accession>A0AA35Y7E2</accession>
<evidence type="ECO:0000313" key="1">
    <source>
        <dbReference type="EMBL" id="CAI9270059.1"/>
    </source>
</evidence>
<proteinExistence type="predicted"/>
<protein>
    <submittedName>
        <fullName evidence="1">Uncharacterized protein</fullName>
    </submittedName>
</protein>
<name>A0AA35Y7E2_LACSI</name>
<reference evidence="1" key="1">
    <citation type="submission" date="2023-04" db="EMBL/GenBank/DDBJ databases">
        <authorList>
            <person name="Vijverberg K."/>
            <person name="Xiong W."/>
            <person name="Schranz E."/>
        </authorList>
    </citation>
    <scope>NUCLEOTIDE SEQUENCE</scope>
</reference>
<organism evidence="1 2">
    <name type="scientific">Lactuca saligna</name>
    <name type="common">Willowleaf lettuce</name>
    <dbReference type="NCBI Taxonomy" id="75948"/>
    <lineage>
        <taxon>Eukaryota</taxon>
        <taxon>Viridiplantae</taxon>
        <taxon>Streptophyta</taxon>
        <taxon>Embryophyta</taxon>
        <taxon>Tracheophyta</taxon>
        <taxon>Spermatophyta</taxon>
        <taxon>Magnoliopsida</taxon>
        <taxon>eudicotyledons</taxon>
        <taxon>Gunneridae</taxon>
        <taxon>Pentapetalae</taxon>
        <taxon>asterids</taxon>
        <taxon>campanulids</taxon>
        <taxon>Asterales</taxon>
        <taxon>Asteraceae</taxon>
        <taxon>Cichorioideae</taxon>
        <taxon>Cichorieae</taxon>
        <taxon>Lactucinae</taxon>
        <taxon>Lactuca</taxon>
    </lineage>
</organism>
<evidence type="ECO:0000313" key="2">
    <source>
        <dbReference type="Proteomes" id="UP001177003"/>
    </source>
</evidence>